<dbReference type="STRING" id="47427.A0A2H3D4J1"/>
<feature type="transmembrane region" description="Helical" evidence="1">
    <location>
        <begin position="286"/>
        <end position="306"/>
    </location>
</feature>
<reference evidence="3" key="1">
    <citation type="journal article" date="2017" name="Nat. Ecol. Evol.">
        <title>Genome expansion and lineage-specific genetic innovations in the forest pathogenic fungi Armillaria.</title>
        <authorList>
            <person name="Sipos G."/>
            <person name="Prasanna A.N."/>
            <person name="Walter M.C."/>
            <person name="O'Connor E."/>
            <person name="Balint B."/>
            <person name="Krizsan K."/>
            <person name="Kiss B."/>
            <person name="Hess J."/>
            <person name="Varga T."/>
            <person name="Slot J."/>
            <person name="Riley R."/>
            <person name="Boka B."/>
            <person name="Rigling D."/>
            <person name="Barry K."/>
            <person name="Lee J."/>
            <person name="Mihaltcheva S."/>
            <person name="LaButti K."/>
            <person name="Lipzen A."/>
            <person name="Waldron R."/>
            <person name="Moloney N.M."/>
            <person name="Sperisen C."/>
            <person name="Kredics L."/>
            <person name="Vagvoelgyi C."/>
            <person name="Patrignani A."/>
            <person name="Fitzpatrick D."/>
            <person name="Nagy I."/>
            <person name="Doyle S."/>
            <person name="Anderson J.B."/>
            <person name="Grigoriev I.V."/>
            <person name="Gueldener U."/>
            <person name="Muensterkoetter M."/>
            <person name="Nagy L.G."/>
        </authorList>
    </citation>
    <scope>NUCLEOTIDE SEQUENCE [LARGE SCALE GENOMIC DNA]</scope>
    <source>
        <strain evidence="3">Ar21-2</strain>
    </source>
</reference>
<keyword evidence="3" id="KW-1185">Reference proteome</keyword>
<dbReference type="Proteomes" id="UP000217790">
    <property type="component" value="Unassembled WGS sequence"/>
</dbReference>
<evidence type="ECO:0000256" key="1">
    <source>
        <dbReference type="SAM" id="Phobius"/>
    </source>
</evidence>
<dbReference type="InParanoid" id="A0A2H3D4J1"/>
<evidence type="ECO:0000313" key="3">
    <source>
        <dbReference type="Proteomes" id="UP000217790"/>
    </source>
</evidence>
<organism evidence="2 3">
    <name type="scientific">Armillaria gallica</name>
    <name type="common">Bulbous honey fungus</name>
    <name type="synonym">Armillaria bulbosa</name>
    <dbReference type="NCBI Taxonomy" id="47427"/>
    <lineage>
        <taxon>Eukaryota</taxon>
        <taxon>Fungi</taxon>
        <taxon>Dikarya</taxon>
        <taxon>Basidiomycota</taxon>
        <taxon>Agaricomycotina</taxon>
        <taxon>Agaricomycetes</taxon>
        <taxon>Agaricomycetidae</taxon>
        <taxon>Agaricales</taxon>
        <taxon>Marasmiineae</taxon>
        <taxon>Physalacriaceae</taxon>
        <taxon>Armillaria</taxon>
    </lineage>
</organism>
<proteinExistence type="predicted"/>
<gene>
    <name evidence="2" type="ORF">ARMGADRAFT_307908</name>
</gene>
<dbReference type="OMA" id="MESEYQP"/>
<keyword evidence="1" id="KW-0812">Transmembrane</keyword>
<evidence type="ECO:0000313" key="2">
    <source>
        <dbReference type="EMBL" id="PBK90181.1"/>
    </source>
</evidence>
<sequence length="453" mass="50733">MRTNESEPWCFTVLRSSGLHLLRPEKSWRPIITIQVESKGGSVDCDATPCHETTLGSDGQNPNQKEVFYIHDVSPHSKISIKVWHRSQSKKKRKKILVANACHMLRDLVKEQNEAGQCLDVRLNTLPCNVKRLKGARPGMWPKLSLRVRPPSIAKLHYEEPLSDDDDLSCYSESMPPTPTSTGPTLSSQGDIIILPPLAEQELKRRLQPYIIDSDDEMTPLLIDDDSEAYLNSAPPILPQYSETEKPQDLPAMGVMQRVIASFTMYAELRDETHYERAFSRQQLEWAYIGGLLTAMAAVDTAVFSISPDTLFAISPIARSFIALSSTACGLGIFCDVWFIFRYNFIPLDTARVRSRDMFGSYFFFSLQARVPIICMLMSGMSLMAFLGVVAWSVWPTGLLVMCFLVGVLMTLQFLVFGAWWFVGKVTCAVKKVGNAIKWVVGRGSREGTSNSA</sequence>
<accession>A0A2H3D4J1</accession>
<evidence type="ECO:0008006" key="4">
    <source>
        <dbReference type="Google" id="ProtNLM"/>
    </source>
</evidence>
<keyword evidence="1" id="KW-0472">Membrane</keyword>
<dbReference type="AlphaFoldDB" id="A0A2H3D4J1"/>
<dbReference type="OrthoDB" id="2642524at2759"/>
<feature type="transmembrane region" description="Helical" evidence="1">
    <location>
        <begin position="362"/>
        <end position="392"/>
    </location>
</feature>
<keyword evidence="1" id="KW-1133">Transmembrane helix</keyword>
<feature type="transmembrane region" description="Helical" evidence="1">
    <location>
        <begin position="398"/>
        <end position="423"/>
    </location>
</feature>
<dbReference type="EMBL" id="KZ293666">
    <property type="protein sequence ID" value="PBK90181.1"/>
    <property type="molecule type" value="Genomic_DNA"/>
</dbReference>
<name>A0A2H3D4J1_ARMGA</name>
<protein>
    <recommendedName>
        <fullName evidence="4">C2 domain-containing protein</fullName>
    </recommendedName>
</protein>
<feature type="transmembrane region" description="Helical" evidence="1">
    <location>
        <begin position="318"/>
        <end position="341"/>
    </location>
</feature>